<dbReference type="AlphaFoldDB" id="A0A9D3N876"/>
<evidence type="ECO:0000256" key="1">
    <source>
        <dbReference type="ARBA" id="ARBA00005578"/>
    </source>
</evidence>
<dbReference type="PANTHER" id="PTHR46229:SF2">
    <property type="entry name" value="BOLA-LIKE PROTEIN 1"/>
    <property type="match status" value="1"/>
</dbReference>
<protein>
    <recommendedName>
        <fullName evidence="6">BolA-like protein 1</fullName>
    </recommendedName>
</protein>
<dbReference type="InterPro" id="IPR002634">
    <property type="entry name" value="BolA"/>
</dbReference>
<dbReference type="SUPFAM" id="SSF82657">
    <property type="entry name" value="BolA-like"/>
    <property type="match status" value="1"/>
</dbReference>
<feature type="region of interest" description="Disordered" evidence="3">
    <location>
        <begin position="205"/>
        <end position="238"/>
    </location>
</feature>
<dbReference type="GO" id="GO:0005739">
    <property type="term" value="C:mitochondrion"/>
    <property type="evidence" value="ECO:0007669"/>
    <property type="project" value="TreeGrafter"/>
</dbReference>
<comment type="caution">
    <text evidence="4">The sequence shown here is derived from an EMBL/GenBank/DDBJ whole genome shotgun (WGS) entry which is preliminary data.</text>
</comment>
<evidence type="ECO:0000256" key="2">
    <source>
        <dbReference type="RuleBase" id="RU003860"/>
    </source>
</evidence>
<keyword evidence="5" id="KW-1185">Reference proteome</keyword>
<dbReference type="Pfam" id="PF01722">
    <property type="entry name" value="BolA"/>
    <property type="match status" value="1"/>
</dbReference>
<dbReference type="Gene3D" id="3.10.20.90">
    <property type="entry name" value="Phosphatidylinositol 3-kinase Catalytic Subunit, Chain A, domain 1"/>
    <property type="match status" value="1"/>
</dbReference>
<name>A0A9D3N876_9TELE</name>
<dbReference type="OrthoDB" id="4983at2759"/>
<dbReference type="PANTHER" id="PTHR46229">
    <property type="entry name" value="BOLA TRANSCRIPTION REGULATOR"/>
    <property type="match status" value="1"/>
</dbReference>
<proteinExistence type="inferred from homology"/>
<comment type="similarity">
    <text evidence="1 2">Belongs to the BolA/IbaG family.</text>
</comment>
<dbReference type="Proteomes" id="UP000824219">
    <property type="component" value="Linkage Group LG23"/>
</dbReference>
<evidence type="ECO:0008006" key="6">
    <source>
        <dbReference type="Google" id="ProtNLM"/>
    </source>
</evidence>
<feature type="compositionally biased region" description="Basic and acidic residues" evidence="3">
    <location>
        <begin position="223"/>
        <end position="238"/>
    </location>
</feature>
<evidence type="ECO:0000313" key="4">
    <source>
        <dbReference type="EMBL" id="KAG7318001.1"/>
    </source>
</evidence>
<dbReference type="EMBL" id="JAHKSW010000023">
    <property type="protein sequence ID" value="KAG7318001.1"/>
    <property type="molecule type" value="Genomic_DNA"/>
</dbReference>
<sequence length="238" mass="26488">MIETWIRVPVQRVPLKPHVFAVSTPPCSVSLSSAVRYRIAELADLSGVMTDRFQRRITTEFVVRVRLRRRTKWVKKSGLTWSSSRSRFLPMLSHVRRLVHSSSVALSSSRHSSACHMEAASARPVETSIRTKLTQALAPEHLEVLNESHMHAVPPGSESHFRVLVVSSRFDGLSLLQRHRLVNETLSHELSTSVHALAIQAKTPQQWSSDPSLAKSPPCLGGSKHDSTVAEKLKLGSD</sequence>
<reference evidence="4 5" key="1">
    <citation type="submission" date="2021-06" db="EMBL/GenBank/DDBJ databases">
        <title>Chromosome-level genome assembly of the red-tail catfish (Hemibagrus wyckioides).</title>
        <authorList>
            <person name="Shao F."/>
        </authorList>
    </citation>
    <scope>NUCLEOTIDE SEQUENCE [LARGE SCALE GENOMIC DNA]</scope>
    <source>
        <strain evidence="4">EC202008001</strain>
        <tissue evidence="4">Blood</tissue>
    </source>
</reference>
<evidence type="ECO:0000256" key="3">
    <source>
        <dbReference type="SAM" id="MobiDB-lite"/>
    </source>
</evidence>
<evidence type="ECO:0000313" key="5">
    <source>
        <dbReference type="Proteomes" id="UP000824219"/>
    </source>
</evidence>
<gene>
    <name evidence="4" type="ORF">KOW79_019036</name>
</gene>
<dbReference type="InterPro" id="IPR050961">
    <property type="entry name" value="BolA/IbaG_stress_morph_reg"/>
</dbReference>
<organism evidence="4 5">
    <name type="scientific">Hemibagrus wyckioides</name>
    <dbReference type="NCBI Taxonomy" id="337641"/>
    <lineage>
        <taxon>Eukaryota</taxon>
        <taxon>Metazoa</taxon>
        <taxon>Chordata</taxon>
        <taxon>Craniata</taxon>
        <taxon>Vertebrata</taxon>
        <taxon>Euteleostomi</taxon>
        <taxon>Actinopterygii</taxon>
        <taxon>Neopterygii</taxon>
        <taxon>Teleostei</taxon>
        <taxon>Ostariophysi</taxon>
        <taxon>Siluriformes</taxon>
        <taxon>Bagridae</taxon>
        <taxon>Hemibagrus</taxon>
    </lineage>
</organism>
<accession>A0A9D3N876</accession>
<dbReference type="InterPro" id="IPR036065">
    <property type="entry name" value="BolA-like_sf"/>
</dbReference>